<organism evidence="1 2">
    <name type="scientific">Microcystis aeruginosa KW</name>
    <dbReference type="NCBI Taxonomy" id="1960155"/>
    <lineage>
        <taxon>Bacteria</taxon>
        <taxon>Bacillati</taxon>
        <taxon>Cyanobacteriota</taxon>
        <taxon>Cyanophyceae</taxon>
        <taxon>Oscillatoriophycideae</taxon>
        <taxon>Chroococcales</taxon>
        <taxon>Microcystaceae</taxon>
        <taxon>Microcystis</taxon>
    </lineage>
</organism>
<dbReference type="EMBL" id="MVGR01000004">
    <property type="protein sequence ID" value="OPF16920.1"/>
    <property type="molecule type" value="Genomic_DNA"/>
</dbReference>
<reference evidence="1 2" key="1">
    <citation type="submission" date="2017-02" db="EMBL/GenBank/DDBJ databases">
        <title>Genome sequence of Microcystis aeruginosa KW.</title>
        <authorList>
            <person name="Oh H.-M."/>
            <person name="Ahn C.-Y."/>
            <person name="Jeong H."/>
            <person name="Srivastava A."/>
            <person name="Lee H.-G."/>
            <person name="Kang S.-R."/>
        </authorList>
    </citation>
    <scope>NUCLEOTIDE SEQUENCE [LARGE SCALE GENOMIC DNA]</scope>
    <source>
        <strain evidence="1 2">KW</strain>
    </source>
</reference>
<accession>A0A1V4BR79</accession>
<gene>
    <name evidence="1" type="ORF">B1L04_12385</name>
</gene>
<proteinExistence type="predicted"/>
<protein>
    <submittedName>
        <fullName evidence="1">Uncharacterized protein</fullName>
    </submittedName>
</protein>
<dbReference type="Proteomes" id="UP000189835">
    <property type="component" value="Unassembled WGS sequence"/>
</dbReference>
<evidence type="ECO:0000313" key="2">
    <source>
        <dbReference type="Proteomes" id="UP000189835"/>
    </source>
</evidence>
<dbReference type="AlphaFoldDB" id="A0A1V4BR79"/>
<sequence>MKAKQISSYSGKHLSEIQTKLCLAWFIARDTVPHTTAHRYIAIMVFLHLVRIIPKVSEPALGIFPGSFLKHSGEKGDYYSVAWDWREREVDEEIEQLEQIADFLAANPELVDL</sequence>
<comment type="caution">
    <text evidence="1">The sequence shown here is derived from an EMBL/GenBank/DDBJ whole genome shotgun (WGS) entry which is preliminary data.</text>
</comment>
<evidence type="ECO:0000313" key="1">
    <source>
        <dbReference type="EMBL" id="OPF16920.1"/>
    </source>
</evidence>
<name>A0A1V4BR79_MICAE</name>